<dbReference type="AlphaFoldDB" id="A0A671FN35"/>
<dbReference type="GO" id="GO:0005615">
    <property type="term" value="C:extracellular space"/>
    <property type="evidence" value="ECO:0007669"/>
    <property type="project" value="TreeGrafter"/>
</dbReference>
<dbReference type="InterPro" id="IPR023411">
    <property type="entry name" value="RNaseA_AS"/>
</dbReference>
<evidence type="ECO:0000259" key="8">
    <source>
        <dbReference type="SMART" id="SM00092"/>
    </source>
</evidence>
<feature type="chain" id="PRO_5044517344" evidence="7">
    <location>
        <begin position="29"/>
        <end position="156"/>
    </location>
</feature>
<dbReference type="GO" id="GO:0050829">
    <property type="term" value="P:defense response to Gram-negative bacterium"/>
    <property type="evidence" value="ECO:0007669"/>
    <property type="project" value="TreeGrafter"/>
</dbReference>
<dbReference type="GO" id="GO:0004519">
    <property type="term" value="F:endonuclease activity"/>
    <property type="evidence" value="ECO:0007669"/>
    <property type="project" value="UniProtKB-KW"/>
</dbReference>
<keyword evidence="4 7" id="KW-0540">Nuclease</keyword>
<dbReference type="OrthoDB" id="9450033at2759"/>
<keyword evidence="11" id="KW-1185">Reference proteome</keyword>
<reference evidence="10 11" key="3">
    <citation type="submission" date="2018-12" db="EMBL/GenBank/DDBJ databases">
        <title>G10K-VGP greater horseshoe bat female genome, primary haplotype.</title>
        <authorList>
            <person name="Teeling E."/>
            <person name="Myers G."/>
            <person name="Vernes S."/>
            <person name="Pippel M."/>
            <person name="Winkler S."/>
            <person name="Fedrigo O."/>
            <person name="Rhie A."/>
            <person name="Koren S."/>
            <person name="Phillippy A."/>
            <person name="Lewin H."/>
            <person name="Damas J."/>
            <person name="Howe K."/>
            <person name="Mountcastle J."/>
            <person name="Jarvis E.D."/>
        </authorList>
    </citation>
    <scope>NUCLEOTIDE SEQUENCE [LARGE SCALE GENOMIC DNA]</scope>
</reference>
<dbReference type="Ensembl" id="ENSRFET00010029297.1">
    <property type="protein sequence ID" value="ENSRFEP00010026965.1"/>
    <property type="gene ID" value="ENSRFEG00010017939.1"/>
</dbReference>
<dbReference type="GeneTree" id="ENSGT00940000164606"/>
<dbReference type="GO" id="GO:0003676">
    <property type="term" value="F:nucleic acid binding"/>
    <property type="evidence" value="ECO:0007669"/>
    <property type="project" value="InterPro"/>
</dbReference>
<protein>
    <submittedName>
        <fullName evidence="9">Ribonuclease A family member 7</fullName>
    </submittedName>
</protein>
<name>A0A671FN35_RHIFE</name>
<feature type="signal peptide" evidence="7">
    <location>
        <begin position="1"/>
        <end position="28"/>
    </location>
</feature>
<evidence type="ECO:0000256" key="4">
    <source>
        <dbReference type="ARBA" id="ARBA00022722"/>
    </source>
</evidence>
<feature type="domain" description="Ribonuclease A-domain" evidence="8">
    <location>
        <begin position="32"/>
        <end position="156"/>
    </location>
</feature>
<dbReference type="RefSeq" id="XP_032964561.1">
    <property type="nucleotide sequence ID" value="XM_033108670.1"/>
</dbReference>
<evidence type="ECO:0000313" key="9">
    <source>
        <dbReference type="EMBL" id="KAF6352285.1"/>
    </source>
</evidence>
<keyword evidence="7" id="KW-0732">Signal</keyword>
<accession>A0A671FN35</accession>
<keyword evidence="6 7" id="KW-0378">Hydrolase</keyword>
<evidence type="ECO:0000256" key="2">
    <source>
        <dbReference type="ARBA" id="ARBA00005600"/>
    </source>
</evidence>
<dbReference type="Proteomes" id="UP000472240">
    <property type="component" value="Chromosome 6"/>
</dbReference>
<dbReference type="PRINTS" id="PR00794">
    <property type="entry name" value="RIBONUCLEASE"/>
</dbReference>
<dbReference type="InterPro" id="IPR001427">
    <property type="entry name" value="RNaseA"/>
</dbReference>
<evidence type="ECO:0000256" key="6">
    <source>
        <dbReference type="ARBA" id="ARBA00022801"/>
    </source>
</evidence>
<keyword evidence="3" id="KW-0964">Secreted</keyword>
<evidence type="ECO:0000256" key="7">
    <source>
        <dbReference type="RuleBase" id="RU000651"/>
    </source>
</evidence>
<evidence type="ECO:0000313" key="10">
    <source>
        <dbReference type="Ensembl" id="ENSRFEP00010026965.1"/>
    </source>
</evidence>
<dbReference type="FunFam" id="3.10.130.10:FF:000001">
    <property type="entry name" value="Ribonuclease pancreatic"/>
    <property type="match status" value="1"/>
</dbReference>
<dbReference type="InterPro" id="IPR023412">
    <property type="entry name" value="RNaseA_domain"/>
</dbReference>
<dbReference type="Gene3D" id="3.10.130.10">
    <property type="entry name" value="Ribonuclease A-like domain"/>
    <property type="match status" value="1"/>
</dbReference>
<dbReference type="KEGG" id="rfq:117023641"/>
<dbReference type="SMART" id="SM00092">
    <property type="entry name" value="RNAse_Pc"/>
    <property type="match status" value="1"/>
</dbReference>
<dbReference type="CDD" id="cd06265">
    <property type="entry name" value="RNase_A_canonical"/>
    <property type="match status" value="1"/>
</dbReference>
<keyword evidence="5 7" id="KW-0255">Endonuclease</keyword>
<dbReference type="PANTHER" id="PTHR11437">
    <property type="entry name" value="RIBONUCLEASE"/>
    <property type="match status" value="1"/>
</dbReference>
<gene>
    <name evidence="10" type="primary">LOC117023641</name>
    <name evidence="9" type="ORF">mRhiFer1_014429</name>
</gene>
<dbReference type="GO" id="GO:0004540">
    <property type="term" value="F:RNA nuclease activity"/>
    <property type="evidence" value="ECO:0007669"/>
    <property type="project" value="UniProtKB-ARBA"/>
</dbReference>
<dbReference type="OMA" id="RAGCCPL"/>
<evidence type="ECO:0000256" key="3">
    <source>
        <dbReference type="ARBA" id="ARBA00022525"/>
    </source>
</evidence>
<dbReference type="Proteomes" id="UP000585614">
    <property type="component" value="Unassembled WGS sequence"/>
</dbReference>
<dbReference type="Pfam" id="PF00074">
    <property type="entry name" value="RnaseA"/>
    <property type="match status" value="1"/>
</dbReference>
<evidence type="ECO:0000313" key="11">
    <source>
        <dbReference type="Proteomes" id="UP000472240"/>
    </source>
</evidence>
<dbReference type="PANTHER" id="PTHR11437:SF31">
    <property type="entry name" value="RIBONUCLEASE 7"/>
    <property type="match status" value="1"/>
</dbReference>
<dbReference type="GO" id="GO:0016787">
    <property type="term" value="F:hydrolase activity"/>
    <property type="evidence" value="ECO:0007669"/>
    <property type="project" value="UniProtKB-KW"/>
</dbReference>
<reference evidence="9 12" key="4">
    <citation type="journal article" date="2020" name="Nature">
        <title>Six reference-quality genomes reveal evolution of bat adaptations.</title>
        <authorList>
            <person name="Jebb D."/>
            <person name="Huang Z."/>
            <person name="Pippel M."/>
            <person name="Hughes G.M."/>
            <person name="Lavrichenko K."/>
            <person name="Devanna P."/>
            <person name="Winkler S."/>
            <person name="Jermiin L.S."/>
            <person name="Skirmuntt E.C."/>
            <person name="Katzourakis A."/>
            <person name="Burkitt-Gray L."/>
            <person name="Ray D.A."/>
            <person name="Sullivan K.A.M."/>
            <person name="Roscito J.G."/>
            <person name="Kirilenko B.M."/>
            <person name="Davalos L.M."/>
            <person name="Corthals A.P."/>
            <person name="Power M.L."/>
            <person name="Jones G."/>
            <person name="Ransome R.D."/>
            <person name="Dechmann D.K.N."/>
            <person name="Locatelli A.G."/>
            <person name="Puechmaille S.J."/>
            <person name="Fedrigo O."/>
            <person name="Jarvis E.D."/>
            <person name="Hiller M."/>
            <person name="Vernes S.C."/>
            <person name="Myers E.W."/>
            <person name="Teeling E.C."/>
        </authorList>
    </citation>
    <scope>NUCLEOTIDE SEQUENCE [LARGE SCALE GENOMIC DNA]</scope>
    <source>
        <strain evidence="9">MRhiFer1</strain>
        <tissue evidence="9">Lung</tissue>
    </source>
</reference>
<evidence type="ECO:0000256" key="1">
    <source>
        <dbReference type="ARBA" id="ARBA00004613"/>
    </source>
</evidence>
<sequence length="156" mass="17164">MAPTKAGVCPLLLLLLLGLWVAKVPVSAKPKHMTSAQWFETQHVQPNPEGCKKAMGKINRHTKHCKGLNTFLHESFSSVAATCHLPTITCRNSHENCHQSKGTVSLTMCELTSGKHPDCRYKEKKLSASYIVACDPPQKGDSGKFHLVPVHLDKVL</sequence>
<dbReference type="GeneID" id="117023641"/>
<dbReference type="GO" id="GO:0045087">
    <property type="term" value="P:innate immune response"/>
    <property type="evidence" value="ECO:0007669"/>
    <property type="project" value="TreeGrafter"/>
</dbReference>
<dbReference type="GO" id="GO:0050830">
    <property type="term" value="P:defense response to Gram-positive bacterium"/>
    <property type="evidence" value="ECO:0007669"/>
    <property type="project" value="TreeGrafter"/>
</dbReference>
<dbReference type="PROSITE" id="PS00127">
    <property type="entry name" value="RNASE_PANCREATIC"/>
    <property type="match status" value="1"/>
</dbReference>
<evidence type="ECO:0000313" key="12">
    <source>
        <dbReference type="Proteomes" id="UP000585614"/>
    </source>
</evidence>
<reference evidence="10 11" key="2">
    <citation type="journal article" date="2018" name="Annu Rev Anim Biosci">
        <title>Bat Biology, Genomes, and the Bat1K Project: To Generate Chromosome-Level Genomes for All Living Bat Species.</title>
        <authorList>
            <person name="Teeling E.C."/>
            <person name="Vernes S.C."/>
            <person name="Davalos L.M."/>
            <person name="Ray D.A."/>
            <person name="Gilbert M.T.P."/>
            <person name="Myers E."/>
        </authorList>
    </citation>
    <scope>NUCLEOTIDE SEQUENCE</scope>
</reference>
<proteinExistence type="inferred from homology"/>
<dbReference type="SUPFAM" id="SSF54076">
    <property type="entry name" value="RNase A-like"/>
    <property type="match status" value="1"/>
</dbReference>
<reference evidence="10" key="5">
    <citation type="submission" date="2025-05" db="UniProtKB">
        <authorList>
            <consortium name="Ensembl"/>
        </authorList>
    </citation>
    <scope>IDENTIFICATION</scope>
</reference>
<comment type="subcellular location">
    <subcellularLocation>
        <location evidence="1">Secreted</location>
    </subcellularLocation>
</comment>
<dbReference type="RefSeq" id="XP_032964562.1">
    <property type="nucleotide sequence ID" value="XM_033108671.1"/>
</dbReference>
<dbReference type="GO" id="GO:0050832">
    <property type="term" value="P:defense response to fungus"/>
    <property type="evidence" value="ECO:0007669"/>
    <property type="project" value="TreeGrafter"/>
</dbReference>
<organism evidence="10 11">
    <name type="scientific">Rhinolophus ferrumequinum</name>
    <name type="common">Greater horseshoe bat</name>
    <dbReference type="NCBI Taxonomy" id="59479"/>
    <lineage>
        <taxon>Eukaryota</taxon>
        <taxon>Metazoa</taxon>
        <taxon>Chordata</taxon>
        <taxon>Craniata</taxon>
        <taxon>Vertebrata</taxon>
        <taxon>Euteleostomi</taxon>
        <taxon>Mammalia</taxon>
        <taxon>Eutheria</taxon>
        <taxon>Laurasiatheria</taxon>
        <taxon>Chiroptera</taxon>
        <taxon>Yinpterochiroptera</taxon>
        <taxon>Rhinolophoidea</taxon>
        <taxon>Rhinolophidae</taxon>
        <taxon>Rhinolophinae</taxon>
        <taxon>Rhinolophus</taxon>
    </lineage>
</organism>
<comment type="similarity">
    <text evidence="2 7">Belongs to the pancreatic ribonuclease family.</text>
</comment>
<dbReference type="EMBL" id="JACAGC010000008">
    <property type="protein sequence ID" value="KAF6352285.1"/>
    <property type="molecule type" value="Genomic_DNA"/>
</dbReference>
<dbReference type="InterPro" id="IPR036816">
    <property type="entry name" value="RNaseA-like_dom_sf"/>
</dbReference>
<evidence type="ECO:0000256" key="5">
    <source>
        <dbReference type="ARBA" id="ARBA00022759"/>
    </source>
</evidence>
<reference evidence="10 11" key="1">
    <citation type="journal article" date="2015" name="Annu Rev Anim Biosci">
        <title>The Genome 10K Project: a way forward.</title>
        <authorList>
            <person name="Koepfli K.P."/>
            <person name="Paten B."/>
            <person name="O'Brien S.J."/>
            <person name="Koepfli K.P."/>
            <person name="Paten B."/>
            <person name="Antunes A."/>
            <person name="Belov K."/>
            <person name="Bustamante C."/>
            <person name="Castoe T.A."/>
            <person name="Clawson H."/>
            <person name="Crawford A.J."/>
            <person name="Diekhans M."/>
            <person name="Distel D."/>
            <person name="Durbin R."/>
            <person name="Earl D."/>
            <person name="Fujita M.K."/>
            <person name="Gamble T."/>
            <person name="Georges A."/>
            <person name="Gemmell N."/>
            <person name="Gilbert M.T."/>
            <person name="Graves J.M."/>
            <person name="Green R.E."/>
            <person name="Hickey G."/>
            <person name="Jarvis E.D."/>
            <person name="Johnson W."/>
            <person name="Komissarov A."/>
            <person name="Korf I."/>
            <person name="Kuhn R."/>
            <person name="Larkin D.M."/>
            <person name="Lewin H."/>
            <person name="Lopez J.V."/>
            <person name="Ma J."/>
            <person name="Marques-Bonet T."/>
            <person name="Miller W."/>
            <person name="Murphy R."/>
            <person name="Pevzner P."/>
            <person name="Shapiro B."/>
            <person name="Steiner C."/>
            <person name="Tamazian G."/>
            <person name="Venkatesh B."/>
            <person name="Wang J."/>
            <person name="Wayne R."/>
            <person name="Wiley E."/>
            <person name="Yang H."/>
            <person name="Zhang G."/>
            <person name="Haussler D."/>
            <person name="Ryder O."/>
            <person name="O'Brien S.J."/>
        </authorList>
    </citation>
    <scope>NUCLEOTIDE SEQUENCE</scope>
</reference>